<evidence type="ECO:0000256" key="5">
    <source>
        <dbReference type="SAM" id="SignalP"/>
    </source>
</evidence>
<feature type="transmembrane region" description="Helical" evidence="4">
    <location>
        <begin position="370"/>
        <end position="390"/>
    </location>
</feature>
<feature type="domain" description="LRRCT" evidence="6">
    <location>
        <begin position="277"/>
        <end position="329"/>
    </location>
</feature>
<keyword evidence="3" id="KW-0677">Repeat</keyword>
<keyword evidence="4" id="KW-1133">Transmembrane helix</keyword>
<dbReference type="SUPFAM" id="SSF52058">
    <property type="entry name" value="L domain-like"/>
    <property type="match status" value="1"/>
</dbReference>
<dbReference type="InterPro" id="IPR000483">
    <property type="entry name" value="Cys-rich_flank_reg_C"/>
</dbReference>
<dbReference type="AlphaFoldDB" id="A0AAE1P920"/>
<dbReference type="PANTHER" id="PTHR24364">
    <property type="entry name" value="LP06937P"/>
    <property type="match status" value="1"/>
</dbReference>
<proteinExistence type="predicted"/>
<evidence type="ECO:0000259" key="6">
    <source>
        <dbReference type="SMART" id="SM00082"/>
    </source>
</evidence>
<protein>
    <recommendedName>
        <fullName evidence="6">LRRCT domain-containing protein</fullName>
    </recommendedName>
</protein>
<gene>
    <name evidence="7" type="ORF">Pmani_024023</name>
</gene>
<evidence type="ECO:0000256" key="2">
    <source>
        <dbReference type="ARBA" id="ARBA00022729"/>
    </source>
</evidence>
<dbReference type="GO" id="GO:0016020">
    <property type="term" value="C:membrane"/>
    <property type="evidence" value="ECO:0007669"/>
    <property type="project" value="TreeGrafter"/>
</dbReference>
<dbReference type="SMART" id="SM00369">
    <property type="entry name" value="LRR_TYP"/>
    <property type="match status" value="3"/>
</dbReference>
<feature type="chain" id="PRO_5042102773" description="LRRCT domain-containing protein" evidence="5">
    <location>
        <begin position="23"/>
        <end position="426"/>
    </location>
</feature>
<dbReference type="EMBL" id="JAWZYT010002496">
    <property type="protein sequence ID" value="KAK4304003.1"/>
    <property type="molecule type" value="Genomic_DNA"/>
</dbReference>
<evidence type="ECO:0000256" key="4">
    <source>
        <dbReference type="SAM" id="Phobius"/>
    </source>
</evidence>
<dbReference type="InterPro" id="IPR032675">
    <property type="entry name" value="LRR_dom_sf"/>
</dbReference>
<organism evidence="7 8">
    <name type="scientific">Petrolisthes manimaculis</name>
    <dbReference type="NCBI Taxonomy" id="1843537"/>
    <lineage>
        <taxon>Eukaryota</taxon>
        <taxon>Metazoa</taxon>
        <taxon>Ecdysozoa</taxon>
        <taxon>Arthropoda</taxon>
        <taxon>Crustacea</taxon>
        <taxon>Multicrustacea</taxon>
        <taxon>Malacostraca</taxon>
        <taxon>Eumalacostraca</taxon>
        <taxon>Eucarida</taxon>
        <taxon>Decapoda</taxon>
        <taxon>Pleocyemata</taxon>
        <taxon>Anomura</taxon>
        <taxon>Galatheoidea</taxon>
        <taxon>Porcellanidae</taxon>
        <taxon>Petrolisthes</taxon>
    </lineage>
</organism>
<evidence type="ECO:0000313" key="7">
    <source>
        <dbReference type="EMBL" id="KAK4304003.1"/>
    </source>
</evidence>
<reference evidence="7" key="1">
    <citation type="submission" date="2023-11" db="EMBL/GenBank/DDBJ databases">
        <title>Genome assemblies of two species of porcelain crab, Petrolisthes cinctipes and Petrolisthes manimaculis (Anomura: Porcellanidae).</title>
        <authorList>
            <person name="Angst P."/>
        </authorList>
    </citation>
    <scope>NUCLEOTIDE SEQUENCE</scope>
    <source>
        <strain evidence="7">PB745_02</strain>
        <tissue evidence="7">Gill</tissue>
    </source>
</reference>
<evidence type="ECO:0000256" key="1">
    <source>
        <dbReference type="ARBA" id="ARBA00022614"/>
    </source>
</evidence>
<dbReference type="Proteomes" id="UP001292094">
    <property type="component" value="Unassembled WGS sequence"/>
</dbReference>
<sequence length="426" mass="48975">MVVARVAAFAVVCCVIWPGSWGETDHTRCPVSFLGRCSCGMGFSRYDTFKEKKYTVNCTNTGFTNVTLLQDLPDRTEVLIFTGNTIPILPFNVFSNMVYLDFLETIDMSNNHIKFIQGRTFHKVYNVKNLILSHNNLEITDDKERPRVFSNFENLERLVLTNAFSEDSNSSDYLLSLEDIFYESELVYLKILHLEQNEIWTIGDNPKIFCQLPALEQLHLGQNRLFDFDFRIDCLHSLLYIDLEMNIIPRLSDDAMTRLDSVLEPTNKSLQIKMTENPFSCDCRSKNFVHWLNTTKVKVMEWEQYTCLDGYPENNIGKHLGEVHELKCPSVHGNSVKARSENIANYDSGIYPPDDHANHPHYHGYSSGTIGALSFFLVFTSSLLLAVAYFHRKNLQNIVLPYWDFITRKIGYTGLSNDEAPHEVNV</sequence>
<dbReference type="InterPro" id="IPR003591">
    <property type="entry name" value="Leu-rich_rpt_typical-subtyp"/>
</dbReference>
<name>A0AAE1P920_9EUCA</name>
<dbReference type="Pfam" id="PF13855">
    <property type="entry name" value="LRR_8"/>
    <property type="match status" value="1"/>
</dbReference>
<dbReference type="PANTHER" id="PTHR24364:SF18">
    <property type="entry name" value="LP06937P"/>
    <property type="match status" value="1"/>
</dbReference>
<keyword evidence="4" id="KW-0472">Membrane</keyword>
<keyword evidence="8" id="KW-1185">Reference proteome</keyword>
<keyword evidence="2 5" id="KW-0732">Signal</keyword>
<dbReference type="InterPro" id="IPR001611">
    <property type="entry name" value="Leu-rich_rpt"/>
</dbReference>
<feature type="signal peptide" evidence="5">
    <location>
        <begin position="1"/>
        <end position="22"/>
    </location>
</feature>
<comment type="caution">
    <text evidence="7">The sequence shown here is derived from an EMBL/GenBank/DDBJ whole genome shotgun (WGS) entry which is preliminary data.</text>
</comment>
<dbReference type="InterPro" id="IPR052286">
    <property type="entry name" value="Wnt_signaling_inhibitor"/>
</dbReference>
<keyword evidence="4" id="KW-0812">Transmembrane</keyword>
<dbReference type="SMART" id="SM00082">
    <property type="entry name" value="LRRCT"/>
    <property type="match status" value="1"/>
</dbReference>
<accession>A0AAE1P920</accession>
<evidence type="ECO:0000313" key="8">
    <source>
        <dbReference type="Proteomes" id="UP001292094"/>
    </source>
</evidence>
<keyword evidence="1" id="KW-0433">Leucine-rich repeat</keyword>
<dbReference type="Gene3D" id="3.80.10.10">
    <property type="entry name" value="Ribonuclease Inhibitor"/>
    <property type="match status" value="1"/>
</dbReference>
<evidence type="ECO:0000256" key="3">
    <source>
        <dbReference type="ARBA" id="ARBA00022737"/>
    </source>
</evidence>